<sequence>MYSCTPSSYSRLTEKKVSLYGYRYERSFTREISFLSAILDQP</sequence>
<reference evidence="1 2" key="1">
    <citation type="journal article" date="2017" name="Int. J. Parasitol.">
        <title>The genome of the protozoan parasite Cystoisospora suis and a reverse vaccinology approach to identify vaccine candidates.</title>
        <authorList>
            <person name="Palmieri N."/>
            <person name="Shrestha A."/>
            <person name="Ruttkowski B."/>
            <person name="Beck T."/>
            <person name="Vogl C."/>
            <person name="Tomley F."/>
            <person name="Blake D.P."/>
            <person name="Joachim A."/>
        </authorList>
    </citation>
    <scope>NUCLEOTIDE SEQUENCE [LARGE SCALE GENOMIC DNA]</scope>
    <source>
        <strain evidence="1 2">Wien I</strain>
    </source>
</reference>
<proteinExistence type="predicted"/>
<comment type="caution">
    <text evidence="1">The sequence shown here is derived from an EMBL/GenBank/DDBJ whole genome shotgun (WGS) entry which is preliminary data.</text>
</comment>
<dbReference type="EMBL" id="MIGC01002369">
    <property type="protein sequence ID" value="PHJ21209.1"/>
    <property type="molecule type" value="Genomic_DNA"/>
</dbReference>
<dbReference type="VEuPathDB" id="ToxoDB:CSUI_004950"/>
<dbReference type="AlphaFoldDB" id="A0A2C6KWX0"/>
<organism evidence="1 2">
    <name type="scientific">Cystoisospora suis</name>
    <dbReference type="NCBI Taxonomy" id="483139"/>
    <lineage>
        <taxon>Eukaryota</taxon>
        <taxon>Sar</taxon>
        <taxon>Alveolata</taxon>
        <taxon>Apicomplexa</taxon>
        <taxon>Conoidasida</taxon>
        <taxon>Coccidia</taxon>
        <taxon>Eucoccidiorida</taxon>
        <taxon>Eimeriorina</taxon>
        <taxon>Sarcocystidae</taxon>
        <taxon>Cystoisospora</taxon>
    </lineage>
</organism>
<dbReference type="Proteomes" id="UP000221165">
    <property type="component" value="Unassembled WGS sequence"/>
</dbReference>
<evidence type="ECO:0000313" key="2">
    <source>
        <dbReference type="Proteomes" id="UP000221165"/>
    </source>
</evidence>
<accession>A0A2C6KWX0</accession>
<dbReference type="RefSeq" id="XP_067922893.1">
    <property type="nucleotide sequence ID" value="XM_068065131.1"/>
</dbReference>
<evidence type="ECO:0000313" key="1">
    <source>
        <dbReference type="EMBL" id="PHJ21209.1"/>
    </source>
</evidence>
<dbReference type="GeneID" id="94428342"/>
<gene>
    <name evidence="1" type="ORF">CSUI_004950</name>
</gene>
<protein>
    <submittedName>
        <fullName evidence="1">Uncharacterized protein</fullName>
    </submittedName>
</protein>
<name>A0A2C6KWX0_9APIC</name>
<keyword evidence="2" id="KW-1185">Reference proteome</keyword>